<dbReference type="AlphaFoldDB" id="A0A1W7CY50"/>
<feature type="transmembrane region" description="Helical" evidence="7">
    <location>
        <begin position="271"/>
        <end position="291"/>
    </location>
</feature>
<name>A0A1W7CY50_9ACTN</name>
<feature type="transmembrane region" description="Helical" evidence="7">
    <location>
        <begin position="404"/>
        <end position="423"/>
    </location>
</feature>
<dbReference type="Pfam" id="PF02687">
    <property type="entry name" value="FtsX"/>
    <property type="match status" value="2"/>
</dbReference>
<comment type="similarity">
    <text evidence="6">Belongs to the ABC-4 integral membrane protein family.</text>
</comment>
<evidence type="ECO:0000313" key="10">
    <source>
        <dbReference type="Proteomes" id="UP000194218"/>
    </source>
</evidence>
<evidence type="ECO:0000313" key="9">
    <source>
        <dbReference type="EMBL" id="ARQ69627.1"/>
    </source>
</evidence>
<dbReference type="GO" id="GO:0005886">
    <property type="term" value="C:plasma membrane"/>
    <property type="evidence" value="ECO:0007669"/>
    <property type="project" value="UniProtKB-SubCell"/>
</dbReference>
<accession>A0A1W7CY50</accession>
<protein>
    <submittedName>
        <fullName evidence="9">Transporter</fullName>
    </submittedName>
</protein>
<feature type="transmembrane region" description="Helical" evidence="7">
    <location>
        <begin position="147"/>
        <end position="170"/>
    </location>
</feature>
<feature type="transmembrane region" description="Helical" evidence="7">
    <location>
        <begin position="100"/>
        <end position="121"/>
    </location>
</feature>
<dbReference type="RefSeq" id="WP_086159467.1">
    <property type="nucleotide sequence ID" value="NZ_CP021121.1"/>
</dbReference>
<evidence type="ECO:0000256" key="5">
    <source>
        <dbReference type="ARBA" id="ARBA00023136"/>
    </source>
</evidence>
<dbReference type="PANTHER" id="PTHR30572">
    <property type="entry name" value="MEMBRANE COMPONENT OF TRANSPORTER-RELATED"/>
    <property type="match status" value="1"/>
</dbReference>
<dbReference type="Proteomes" id="UP000194218">
    <property type="component" value="Chromosome"/>
</dbReference>
<evidence type="ECO:0000256" key="6">
    <source>
        <dbReference type="ARBA" id="ARBA00038076"/>
    </source>
</evidence>
<keyword evidence="3 7" id="KW-0812">Transmembrane</keyword>
<reference evidence="9 10" key="1">
    <citation type="submission" date="2017-05" db="EMBL/GenBank/DDBJ databases">
        <title>Complete genome sequence of Streptomyces sp. SCSIO 03032 revealed the diverse biosynthetic pathways for its bioactive secondary metabolites.</title>
        <authorList>
            <person name="Ma L."/>
            <person name="Zhu Y."/>
            <person name="Zhang W."/>
            <person name="Zhang G."/>
            <person name="Tian X."/>
            <person name="Zhang S."/>
            <person name="Zhang C."/>
        </authorList>
    </citation>
    <scope>NUCLEOTIDE SEQUENCE [LARGE SCALE GENOMIC DNA]</scope>
    <source>
        <strain evidence="9 10">SCSIO 03032</strain>
    </source>
</reference>
<comment type="subcellular location">
    <subcellularLocation>
        <location evidence="1">Cell membrane</location>
        <topology evidence="1">Multi-pass membrane protein</topology>
    </subcellularLocation>
</comment>
<feature type="transmembrane region" description="Helical" evidence="7">
    <location>
        <begin position="318"/>
        <end position="342"/>
    </location>
</feature>
<organism evidence="9 10">
    <name type="scientific">Streptomyces marincola</name>
    <dbReference type="NCBI Taxonomy" id="2878388"/>
    <lineage>
        <taxon>Bacteria</taxon>
        <taxon>Bacillati</taxon>
        <taxon>Actinomycetota</taxon>
        <taxon>Actinomycetes</taxon>
        <taxon>Kitasatosporales</taxon>
        <taxon>Streptomycetaceae</taxon>
        <taxon>Streptomyces</taxon>
    </lineage>
</organism>
<keyword evidence="5 7" id="KW-0472">Membrane</keyword>
<keyword evidence="2" id="KW-1003">Cell membrane</keyword>
<dbReference type="PANTHER" id="PTHR30572:SF4">
    <property type="entry name" value="ABC TRANSPORTER PERMEASE YTRF"/>
    <property type="match status" value="1"/>
</dbReference>
<evidence type="ECO:0000256" key="3">
    <source>
        <dbReference type="ARBA" id="ARBA00022692"/>
    </source>
</evidence>
<evidence type="ECO:0000256" key="4">
    <source>
        <dbReference type="ARBA" id="ARBA00022989"/>
    </source>
</evidence>
<dbReference type="GO" id="GO:0022857">
    <property type="term" value="F:transmembrane transporter activity"/>
    <property type="evidence" value="ECO:0007669"/>
    <property type="project" value="TreeGrafter"/>
</dbReference>
<feature type="domain" description="ABC3 transporter permease C-terminal" evidence="8">
    <location>
        <begin position="319"/>
        <end position="431"/>
    </location>
</feature>
<dbReference type="KEGG" id="smao:CAG99_12780"/>
<evidence type="ECO:0000256" key="7">
    <source>
        <dbReference type="SAM" id="Phobius"/>
    </source>
</evidence>
<evidence type="ECO:0000256" key="2">
    <source>
        <dbReference type="ARBA" id="ARBA00022475"/>
    </source>
</evidence>
<keyword evidence="4 7" id="KW-1133">Transmembrane helix</keyword>
<dbReference type="EMBL" id="CP021121">
    <property type="protein sequence ID" value="ARQ69627.1"/>
    <property type="molecule type" value="Genomic_DNA"/>
</dbReference>
<dbReference type="InterPro" id="IPR003838">
    <property type="entry name" value="ABC3_permease_C"/>
</dbReference>
<feature type="domain" description="ABC3 transporter permease C-terminal" evidence="8">
    <location>
        <begin position="64"/>
        <end position="177"/>
    </location>
</feature>
<feature type="transmembrane region" description="Helical" evidence="7">
    <location>
        <begin position="221"/>
        <end position="250"/>
    </location>
</feature>
<evidence type="ECO:0000256" key="1">
    <source>
        <dbReference type="ARBA" id="ARBA00004651"/>
    </source>
</evidence>
<dbReference type="OrthoDB" id="3223244at2"/>
<sequence length="441" mass="44804">MLGLALRSVRQRPGRFAGTLFAAFLGAGVSMAFNSLHDTAGVSGIDDTSAETLTTSGGIVGGYGTVLVFLAIASTLTVNVRQRGDEIELLRRTGATPGQIRRMVVGEAVVVALVGTALAVWPAMLGGQALLGAFHDTGQVARSVDHAFGAVALSTGFGVTLIAAVGAAYLSVRRATRGAAPAARGRLRTAGGVLALVAGAGSLATTFAMDATEPMLMAPAVYGAVLLSVGFATFSPALLRGVLGVIGRLLGKFGGGSYLAVQNTRERAAELAGVLVPLVLFTGVATATLYIQRVESHVLDASGLARSVEDKNAETLNLIVVGVIVAFACLMVINSLYAATSYRGREFGGQRLAGATRGQVERMVLIEGLMLTVTGVGLGTLAGLTGLAAFTSVRTETGPAQSPLLWLGIAATAATAVLLTSWATARRTLRVPAVAAVTAAA</sequence>
<dbReference type="InterPro" id="IPR050250">
    <property type="entry name" value="Macrolide_Exporter_MacB"/>
</dbReference>
<feature type="transmembrane region" description="Helical" evidence="7">
    <location>
        <begin position="60"/>
        <end position="80"/>
    </location>
</feature>
<proteinExistence type="inferred from homology"/>
<evidence type="ECO:0000259" key="8">
    <source>
        <dbReference type="Pfam" id="PF02687"/>
    </source>
</evidence>
<gene>
    <name evidence="9" type="ORF">CAG99_12780</name>
</gene>
<keyword evidence="10" id="KW-1185">Reference proteome</keyword>
<feature type="transmembrane region" description="Helical" evidence="7">
    <location>
        <begin position="363"/>
        <end position="384"/>
    </location>
</feature>
<feature type="transmembrane region" description="Helical" evidence="7">
    <location>
        <begin position="190"/>
        <end position="209"/>
    </location>
</feature>